<proteinExistence type="predicted"/>
<dbReference type="RefSeq" id="WP_190833660.1">
    <property type="nucleotide sequence ID" value="NZ_CAWPPI010000078.1"/>
</dbReference>
<dbReference type="AlphaFoldDB" id="A0A8J6XQ83"/>
<keyword evidence="2" id="KW-1185">Reference proteome</keyword>
<dbReference type="EMBL" id="JACXAE010000078">
    <property type="protein sequence ID" value="MBD2775371.1"/>
    <property type="molecule type" value="Genomic_DNA"/>
</dbReference>
<evidence type="ECO:0000313" key="1">
    <source>
        <dbReference type="EMBL" id="MBD2775371.1"/>
    </source>
</evidence>
<accession>A0A8J6XQ83</accession>
<sequence length="78" mass="8954">MSSYPLQLPEELMQEVRRLAQMNQVPPEQWLIAAIKRHVAAEQSLSHLWLAAKSADYDRFDQILARVPDVNPMPGDEL</sequence>
<dbReference type="Proteomes" id="UP000629098">
    <property type="component" value="Unassembled WGS sequence"/>
</dbReference>
<organism evidence="1 2">
    <name type="scientific">Iningainema tapete BLCC-T55</name>
    <dbReference type="NCBI Taxonomy" id="2748662"/>
    <lineage>
        <taxon>Bacteria</taxon>
        <taxon>Bacillati</taxon>
        <taxon>Cyanobacteriota</taxon>
        <taxon>Cyanophyceae</taxon>
        <taxon>Nostocales</taxon>
        <taxon>Scytonemataceae</taxon>
        <taxon>Iningainema tapete</taxon>
    </lineage>
</organism>
<comment type="caution">
    <text evidence="1">The sequence shown here is derived from an EMBL/GenBank/DDBJ whole genome shotgun (WGS) entry which is preliminary data.</text>
</comment>
<reference evidence="1" key="1">
    <citation type="submission" date="2020-09" db="EMBL/GenBank/DDBJ databases">
        <title>Iningainema tapete sp. nov. (Scytonemataceae, Cyanobacteria) from greenhouses in central Florida (USA) produces two types of nodularin with biosynthetic potential for microcystin-LR and anabaenopeptins.</title>
        <authorList>
            <person name="Berthold D.E."/>
            <person name="Lefler F.W."/>
            <person name="Huang I.-S."/>
            <person name="Abdulla H."/>
            <person name="Zimba P.V."/>
            <person name="Laughinghouse H.D. IV."/>
        </authorList>
    </citation>
    <scope>NUCLEOTIDE SEQUENCE</scope>
    <source>
        <strain evidence="1">BLCCT55</strain>
    </source>
</reference>
<gene>
    <name evidence="1" type="ORF">ICL16_25750</name>
</gene>
<protein>
    <submittedName>
        <fullName evidence="1">CopG family transcriptional regulator</fullName>
    </submittedName>
</protein>
<name>A0A8J6XQ83_9CYAN</name>
<evidence type="ECO:0000313" key="2">
    <source>
        <dbReference type="Proteomes" id="UP000629098"/>
    </source>
</evidence>